<evidence type="ECO:0000256" key="6">
    <source>
        <dbReference type="SAM" id="Phobius"/>
    </source>
</evidence>
<sequence>FGLCAHIFQKDDNLRGKVISIAMSGVATGMLIGPVVGGVLYQFAGLVTPFCAIAIIILLTLTFQLIFIKPTYYKTDKRAPSSFKLLKDPYILLVACGIVIGNIGDALFEPTFPYWLLKKFSAPPWMQGLIMTAPLFSYLLSNNFLNILSEKWGRWCAAIMGFSICATAFYIIPLSVTSYMVAIFYGIFGFGLGLIESSLMPIMAHLVDIRHDNFYGSVYAIADNSFNLAFSLGNSTAGLIVSGLSFNWLCWITAIILTIYTPFLFWLRNPPHLNPEQKVLLPESIELKQ</sequence>
<feature type="domain" description="Major facilitator superfamily (MFS) profile" evidence="7">
    <location>
        <begin position="90"/>
        <end position="289"/>
    </location>
</feature>
<feature type="transmembrane region" description="Helical" evidence="6">
    <location>
        <begin position="152"/>
        <end position="172"/>
    </location>
</feature>
<dbReference type="GO" id="GO:0016020">
    <property type="term" value="C:membrane"/>
    <property type="evidence" value="ECO:0007669"/>
    <property type="project" value="UniProtKB-SubCell"/>
</dbReference>
<comment type="caution">
    <text evidence="8">The sequence shown here is derived from an EMBL/GenBank/DDBJ whole genome shotgun (WGS) entry which is preliminary data.</text>
</comment>
<evidence type="ECO:0000256" key="5">
    <source>
        <dbReference type="ARBA" id="ARBA00023136"/>
    </source>
</evidence>
<evidence type="ECO:0000256" key="2">
    <source>
        <dbReference type="ARBA" id="ARBA00022448"/>
    </source>
</evidence>
<dbReference type="Proteomes" id="UP000078046">
    <property type="component" value="Unassembled WGS sequence"/>
</dbReference>
<keyword evidence="4 6" id="KW-1133">Transmembrane helix</keyword>
<feature type="transmembrane region" description="Helical" evidence="6">
    <location>
        <begin position="89"/>
        <end position="108"/>
    </location>
</feature>
<keyword evidence="3 6" id="KW-0812">Transmembrane</keyword>
<dbReference type="PANTHER" id="PTHR23506">
    <property type="entry name" value="GH10249P"/>
    <property type="match status" value="1"/>
</dbReference>
<keyword evidence="2" id="KW-0813">Transport</keyword>
<dbReference type="InterPro" id="IPR036259">
    <property type="entry name" value="MFS_trans_sf"/>
</dbReference>
<organism evidence="8 9">
    <name type="scientific">Intoshia linei</name>
    <dbReference type="NCBI Taxonomy" id="1819745"/>
    <lineage>
        <taxon>Eukaryota</taxon>
        <taxon>Metazoa</taxon>
        <taxon>Spiralia</taxon>
        <taxon>Lophotrochozoa</taxon>
        <taxon>Mesozoa</taxon>
        <taxon>Orthonectida</taxon>
        <taxon>Rhopaluridae</taxon>
        <taxon>Intoshia</taxon>
    </lineage>
</organism>
<evidence type="ECO:0000256" key="1">
    <source>
        <dbReference type="ARBA" id="ARBA00004141"/>
    </source>
</evidence>
<dbReference type="GO" id="GO:0022857">
    <property type="term" value="F:transmembrane transporter activity"/>
    <property type="evidence" value="ECO:0007669"/>
    <property type="project" value="InterPro"/>
</dbReference>
<dbReference type="OrthoDB" id="5086884at2759"/>
<keyword evidence="9" id="KW-1185">Reference proteome</keyword>
<dbReference type="AlphaFoldDB" id="A0A177B3D4"/>
<evidence type="ECO:0000313" key="9">
    <source>
        <dbReference type="Proteomes" id="UP000078046"/>
    </source>
</evidence>
<keyword evidence="5 6" id="KW-0472">Membrane</keyword>
<evidence type="ECO:0000256" key="4">
    <source>
        <dbReference type="ARBA" id="ARBA00022989"/>
    </source>
</evidence>
<feature type="transmembrane region" description="Helical" evidence="6">
    <location>
        <begin position="47"/>
        <end position="68"/>
    </location>
</feature>
<feature type="transmembrane region" description="Helical" evidence="6">
    <location>
        <begin position="245"/>
        <end position="267"/>
    </location>
</feature>
<comment type="subcellular location">
    <subcellularLocation>
        <location evidence="1">Membrane</location>
        <topology evidence="1">Multi-pass membrane protein</topology>
    </subcellularLocation>
</comment>
<evidence type="ECO:0000313" key="8">
    <source>
        <dbReference type="EMBL" id="OAF67924.1"/>
    </source>
</evidence>
<dbReference type="PROSITE" id="PS50850">
    <property type="entry name" value="MFS"/>
    <property type="match status" value="1"/>
</dbReference>
<reference evidence="8 9" key="1">
    <citation type="submission" date="2016-04" db="EMBL/GenBank/DDBJ databases">
        <title>The genome of Intoshia linei affirms orthonectids as highly simplified spiralians.</title>
        <authorList>
            <person name="Mikhailov K.V."/>
            <person name="Slusarev G.S."/>
            <person name="Nikitin M.A."/>
            <person name="Logacheva M.D."/>
            <person name="Penin A."/>
            <person name="Aleoshin V."/>
            <person name="Panchin Y.V."/>
        </authorList>
    </citation>
    <scope>NUCLEOTIDE SEQUENCE [LARGE SCALE GENOMIC DNA]</scope>
    <source>
        <strain evidence="8">Intl2013</strain>
        <tissue evidence="8">Whole animal</tissue>
    </source>
</reference>
<name>A0A177B3D4_9BILA</name>
<evidence type="ECO:0000259" key="7">
    <source>
        <dbReference type="PROSITE" id="PS50850"/>
    </source>
</evidence>
<dbReference type="InterPro" id="IPR050930">
    <property type="entry name" value="MFS_Vesicular_Transporter"/>
</dbReference>
<protein>
    <recommendedName>
        <fullName evidence="7">Major facilitator superfamily (MFS) profile domain-containing protein</fullName>
    </recommendedName>
</protein>
<feature type="transmembrane region" description="Helical" evidence="6">
    <location>
        <begin position="178"/>
        <end position="202"/>
    </location>
</feature>
<dbReference type="Pfam" id="PF07690">
    <property type="entry name" value="MFS_1"/>
    <property type="match status" value="1"/>
</dbReference>
<dbReference type="PANTHER" id="PTHR23506:SF23">
    <property type="entry name" value="GH10249P"/>
    <property type="match status" value="1"/>
</dbReference>
<dbReference type="EMBL" id="LWCA01000545">
    <property type="protein sequence ID" value="OAF67924.1"/>
    <property type="molecule type" value="Genomic_DNA"/>
</dbReference>
<proteinExistence type="predicted"/>
<dbReference type="InterPro" id="IPR020846">
    <property type="entry name" value="MFS_dom"/>
</dbReference>
<gene>
    <name evidence="8" type="ORF">A3Q56_04319</name>
</gene>
<feature type="transmembrane region" description="Helical" evidence="6">
    <location>
        <begin position="120"/>
        <end position="140"/>
    </location>
</feature>
<dbReference type="InterPro" id="IPR011701">
    <property type="entry name" value="MFS"/>
</dbReference>
<feature type="non-terminal residue" evidence="8">
    <location>
        <position position="1"/>
    </location>
</feature>
<accession>A0A177B3D4</accession>
<dbReference type="Gene3D" id="1.20.1250.20">
    <property type="entry name" value="MFS general substrate transporter like domains"/>
    <property type="match status" value="2"/>
</dbReference>
<dbReference type="SUPFAM" id="SSF103473">
    <property type="entry name" value="MFS general substrate transporter"/>
    <property type="match status" value="1"/>
</dbReference>
<evidence type="ECO:0000256" key="3">
    <source>
        <dbReference type="ARBA" id="ARBA00022692"/>
    </source>
</evidence>
<feature type="transmembrane region" description="Helical" evidence="6">
    <location>
        <begin position="18"/>
        <end position="41"/>
    </location>
</feature>